<organism evidence="2 3">
    <name type="scientific">Favolaschia claudopus</name>
    <dbReference type="NCBI Taxonomy" id="2862362"/>
    <lineage>
        <taxon>Eukaryota</taxon>
        <taxon>Fungi</taxon>
        <taxon>Dikarya</taxon>
        <taxon>Basidiomycota</taxon>
        <taxon>Agaricomycotina</taxon>
        <taxon>Agaricomycetes</taxon>
        <taxon>Agaricomycetidae</taxon>
        <taxon>Agaricales</taxon>
        <taxon>Marasmiineae</taxon>
        <taxon>Mycenaceae</taxon>
        <taxon>Favolaschia</taxon>
    </lineage>
</organism>
<keyword evidence="3" id="KW-1185">Reference proteome</keyword>
<feature type="compositionally biased region" description="Basic and acidic residues" evidence="1">
    <location>
        <begin position="483"/>
        <end position="496"/>
    </location>
</feature>
<comment type="caution">
    <text evidence="2">The sequence shown here is derived from an EMBL/GenBank/DDBJ whole genome shotgun (WGS) entry which is preliminary data.</text>
</comment>
<evidence type="ECO:0000313" key="3">
    <source>
        <dbReference type="Proteomes" id="UP001362999"/>
    </source>
</evidence>
<accession>A0AAW0AUQ0</accession>
<feature type="compositionally biased region" description="Acidic residues" evidence="1">
    <location>
        <begin position="402"/>
        <end position="413"/>
    </location>
</feature>
<proteinExistence type="predicted"/>
<feature type="compositionally biased region" description="Basic and acidic residues" evidence="1">
    <location>
        <begin position="428"/>
        <end position="466"/>
    </location>
</feature>
<feature type="compositionally biased region" description="Basic and acidic residues" evidence="1">
    <location>
        <begin position="504"/>
        <end position="513"/>
    </location>
</feature>
<evidence type="ECO:0000313" key="2">
    <source>
        <dbReference type="EMBL" id="KAK7016889.1"/>
    </source>
</evidence>
<gene>
    <name evidence="2" type="ORF">R3P38DRAFT_3202188</name>
</gene>
<protein>
    <submittedName>
        <fullName evidence="2">Uncharacterized protein</fullName>
    </submittedName>
</protein>
<feature type="compositionally biased region" description="Gly residues" evidence="1">
    <location>
        <begin position="532"/>
        <end position="561"/>
    </location>
</feature>
<feature type="region of interest" description="Disordered" evidence="1">
    <location>
        <begin position="397"/>
        <end position="645"/>
    </location>
</feature>
<dbReference type="AlphaFoldDB" id="A0AAW0AUQ0"/>
<reference evidence="2 3" key="1">
    <citation type="journal article" date="2024" name="J Genomics">
        <title>Draft genome sequencing and assembly of Favolaschia claudopus CIRM-BRFM 2984 isolated from oak limbs.</title>
        <authorList>
            <person name="Navarro D."/>
            <person name="Drula E."/>
            <person name="Chaduli D."/>
            <person name="Cazenave R."/>
            <person name="Ahrendt S."/>
            <person name="Wang J."/>
            <person name="Lipzen A."/>
            <person name="Daum C."/>
            <person name="Barry K."/>
            <person name="Grigoriev I.V."/>
            <person name="Favel A."/>
            <person name="Rosso M.N."/>
            <person name="Martin F."/>
        </authorList>
    </citation>
    <scope>NUCLEOTIDE SEQUENCE [LARGE SCALE GENOMIC DNA]</scope>
    <source>
        <strain evidence="2 3">CIRM-BRFM 2984</strain>
    </source>
</reference>
<dbReference type="EMBL" id="JAWWNJ010000049">
    <property type="protein sequence ID" value="KAK7016889.1"/>
    <property type="molecule type" value="Genomic_DNA"/>
</dbReference>
<evidence type="ECO:0000256" key="1">
    <source>
        <dbReference type="SAM" id="MobiDB-lite"/>
    </source>
</evidence>
<sequence length="663" mass="71281">MSKRKSATATDKDERPLSKAQSDYIEKQYYATLLEKISALDMKDVNAWIDLVAPEILASDIFSDVRAASSPSGDEQATQSVLDASGQPLLPPSHWIQFIKKKFHNLKNRKDAMDMARAHKRGTSGADDADDGAQQSLSYFLRSKFGGRKLYEKENGTTIEAAIKKRMAASGAGHIACYQPCLSELWDALGDDERADYEQRAHDLANDVDGNLAGLSDFLLAELTKLCHNPMLGGRVEATLFLAARDTKGALNTWEVQAHGAGNINNFSEHNPVLWKELVKGFQEWANEAIPAPRPVAKETEFERNEDGVPVFPRLDLEATLPLVTRSLVAEYLTKLYTHSHPNETAIPWGKLQYTTGNAHVVLQDPQSMPKLNDVNELAQVLMDLAKAGKVLVLSTRPGSEASDDESTDDEAENGPGPSKKKKSVGRSKKDGEKDGEKGGEKGDEEQKKKSAEGSKKGGEKGGKSGDEEDGAKKKKSTAGGEKGGKGGDEEDGAKGDEEDVVNSDEKDGEKGGRKAPKGQKQGTNGAKRGRSTGGKQRGGKVGGGRVVDTGGDGGAGGPGDNEGADDGASNGDDADDAGAGKARRGRPAKTQENRKGAGKKRSVHDVDQEPEENGPSKRPRRERKPRTDFNASVAIPSLPKGERRKKWAYFDLNGNEVPSSDD</sequence>
<name>A0AAW0AUQ0_9AGAR</name>
<dbReference type="Proteomes" id="UP001362999">
    <property type="component" value="Unassembled WGS sequence"/>
</dbReference>